<dbReference type="EMBL" id="BIMN01000001">
    <property type="protein sequence ID" value="GCE63101.1"/>
    <property type="molecule type" value="Genomic_DNA"/>
</dbReference>
<organism evidence="3 4">
    <name type="scientific">Candidatus Mycoplasma haematohominis</name>
    <dbReference type="NCBI Taxonomy" id="1494318"/>
    <lineage>
        <taxon>Bacteria</taxon>
        <taxon>Bacillati</taxon>
        <taxon>Mycoplasmatota</taxon>
        <taxon>Mollicutes</taxon>
        <taxon>Mycoplasmataceae</taxon>
        <taxon>Mycoplasma</taxon>
    </lineage>
</organism>
<evidence type="ECO:0000256" key="2">
    <source>
        <dbReference type="SAM" id="Phobius"/>
    </source>
</evidence>
<dbReference type="AlphaFoldDB" id="A0A478FP69"/>
<evidence type="ECO:0000313" key="3">
    <source>
        <dbReference type="EMBL" id="GCE63101.1"/>
    </source>
</evidence>
<feature type="transmembrane region" description="Helical" evidence="2">
    <location>
        <begin position="6"/>
        <end position="29"/>
    </location>
</feature>
<feature type="compositionally biased region" description="Low complexity" evidence="1">
    <location>
        <begin position="45"/>
        <end position="55"/>
    </location>
</feature>
<keyword evidence="2" id="KW-0472">Membrane</keyword>
<feature type="region of interest" description="Disordered" evidence="1">
    <location>
        <begin position="36"/>
        <end position="145"/>
    </location>
</feature>
<proteinExistence type="predicted"/>
<feature type="compositionally biased region" description="Basic and acidic residues" evidence="1">
    <location>
        <begin position="58"/>
        <end position="77"/>
    </location>
</feature>
<reference evidence="3 4" key="1">
    <citation type="submission" date="2019-01" db="EMBL/GenBank/DDBJ databases">
        <title>Draft genome sequences of Candidatus Mycoplasma haemohominis SWG34-3 identified from a patient with pyrexia, anemia and liver dysfunction.</title>
        <authorList>
            <person name="Sekizuka T."/>
            <person name="Hattori N."/>
            <person name="Katano H."/>
            <person name="Takuma T."/>
            <person name="Ito T."/>
            <person name="Arai N."/>
            <person name="Yanai R."/>
            <person name="Ishii S."/>
            <person name="Miura Y."/>
            <person name="Tokunaga T."/>
            <person name="Watanabe H."/>
            <person name="Nomura N."/>
            <person name="Eguchi J."/>
            <person name="Arai T."/>
            <person name="Hasegawa H."/>
            <person name="Nakamaki T."/>
            <person name="Wakita T."/>
            <person name="Niki Y."/>
            <person name="Kuroda M."/>
        </authorList>
    </citation>
    <scope>NUCLEOTIDE SEQUENCE [LARGE SCALE GENOMIC DNA]</scope>
    <source>
        <strain evidence="3">SWG34-3</strain>
    </source>
</reference>
<feature type="compositionally biased region" description="Polar residues" evidence="1">
    <location>
        <begin position="117"/>
        <end position="139"/>
    </location>
</feature>
<keyword evidence="2" id="KW-1133">Transmembrane helix</keyword>
<comment type="caution">
    <text evidence="3">The sequence shown here is derived from an EMBL/GenBank/DDBJ whole genome shotgun (WGS) entry which is preliminary data.</text>
</comment>
<name>A0A478FP69_9MOLU</name>
<feature type="compositionally biased region" description="Polar residues" evidence="1">
    <location>
        <begin position="78"/>
        <end position="94"/>
    </location>
</feature>
<dbReference type="RefSeq" id="WP_216082696.1">
    <property type="nucleotide sequence ID" value="NZ_CACTIB010000004.1"/>
</dbReference>
<protein>
    <submittedName>
        <fullName evidence="3">Uncharacterized protein</fullName>
    </submittedName>
</protein>
<evidence type="ECO:0000256" key="1">
    <source>
        <dbReference type="SAM" id="MobiDB-lite"/>
    </source>
</evidence>
<sequence length="145" mass="14434">MPTPTSIAAGAVGGTAVIGTASVVTYYAVNGTDKAKNVNEPAFDNQGQNQTQQTQISDARDSGQLDAGTQDRSDSEQQTKSNVGTAQTQSGNSEAQERTDNAVVLSPGSGVGEEGAATSSLTVSNPVASHSDTLSSAETSGGAVG</sequence>
<accession>A0A478FP69</accession>
<evidence type="ECO:0000313" key="4">
    <source>
        <dbReference type="Proteomes" id="UP000324831"/>
    </source>
</evidence>
<keyword evidence="2" id="KW-0812">Transmembrane</keyword>
<gene>
    <name evidence="3" type="ORF">MHSWG343_00790</name>
</gene>
<dbReference type="Proteomes" id="UP000324831">
    <property type="component" value="Unassembled WGS sequence"/>
</dbReference>